<keyword evidence="5" id="KW-1185">Reference proteome</keyword>
<comment type="caution">
    <text evidence="4">The sequence shown here is derived from an EMBL/GenBank/DDBJ whole genome shotgun (WGS) entry which is preliminary data.</text>
</comment>
<evidence type="ECO:0000256" key="3">
    <source>
        <dbReference type="RuleBase" id="RU003560"/>
    </source>
</evidence>
<dbReference type="Gene3D" id="3.90.1150.10">
    <property type="entry name" value="Aspartate Aminotransferase, domain 1"/>
    <property type="match status" value="1"/>
</dbReference>
<dbReference type="PROSITE" id="PS00600">
    <property type="entry name" value="AA_TRANSFER_CLASS_3"/>
    <property type="match status" value="1"/>
</dbReference>
<proteinExistence type="inferred from homology"/>
<sequence>MRSEQTRAWTKRMEQYIPWGSSTCSKAPVFAPEEPGVIVKGKGCRVWDADGNEYIDYRNGLGPITLGYQFPQVDEAIREQLLQGIVFGHPHPLEGEVAEMLCQLIPCADQARFLKTGGEALAATIRLARAYTKREHVIQIGYNGWLNSLSVEGHSLPGQSQASLQGVPAAISALHHAVKWNDLESVESLFKRFPDQIAAIVVAADYADMSAGKHFYPQLRSIATRNGSVLIFDEIVTGFRIAIGGIQQYFDVKPDLAVFGKGIANGMPLSAYVGKKEIMAIGDKGGGAIISSTFGGETLSLAAAKACIQTYVQQNVVDHLWSGGANLWGRINHLFKLYDIDIRVEGFAPCPAFVVLPGAEPRLKELIFRSAFRHGVSLYNTSYINFSHQETDLDETVERLEKACQWVKRERNLR</sequence>
<dbReference type="Gene3D" id="3.40.640.10">
    <property type="entry name" value="Type I PLP-dependent aspartate aminotransferase-like (Major domain)"/>
    <property type="match status" value="1"/>
</dbReference>
<dbReference type="EMBL" id="JASKHM010000018">
    <property type="protein sequence ID" value="MEQ4485965.1"/>
    <property type="molecule type" value="Genomic_DNA"/>
</dbReference>
<dbReference type="GO" id="GO:0008483">
    <property type="term" value="F:transaminase activity"/>
    <property type="evidence" value="ECO:0007669"/>
    <property type="project" value="UniProtKB-KW"/>
</dbReference>
<evidence type="ECO:0000256" key="1">
    <source>
        <dbReference type="ARBA" id="ARBA00001933"/>
    </source>
</evidence>
<keyword evidence="4" id="KW-0032">Aminotransferase</keyword>
<dbReference type="PANTHER" id="PTHR43713">
    <property type="entry name" value="GLUTAMATE-1-SEMIALDEHYDE 2,1-AMINOMUTASE"/>
    <property type="match status" value="1"/>
</dbReference>
<evidence type="ECO:0000313" key="4">
    <source>
        <dbReference type="EMBL" id="MEQ4485965.1"/>
    </source>
</evidence>
<dbReference type="RefSeq" id="WP_232189049.1">
    <property type="nucleotide sequence ID" value="NZ_JAIOAP010000017.1"/>
</dbReference>
<comment type="cofactor">
    <cofactor evidence="1">
        <name>pyridoxal 5'-phosphate</name>
        <dbReference type="ChEBI" id="CHEBI:597326"/>
    </cofactor>
</comment>
<dbReference type="InterPro" id="IPR049704">
    <property type="entry name" value="Aminotrans_3_PPA_site"/>
</dbReference>
<keyword evidence="2 3" id="KW-0663">Pyridoxal phosphate</keyword>
<evidence type="ECO:0000256" key="2">
    <source>
        <dbReference type="ARBA" id="ARBA00022898"/>
    </source>
</evidence>
<name>A0ABV1L0Z3_9BACL</name>
<dbReference type="SUPFAM" id="SSF53383">
    <property type="entry name" value="PLP-dependent transferases"/>
    <property type="match status" value="1"/>
</dbReference>
<dbReference type="InterPro" id="IPR015424">
    <property type="entry name" value="PyrdxlP-dep_Trfase"/>
</dbReference>
<reference evidence="4 5" key="1">
    <citation type="journal article" date="2023" name="Genome Announc.">
        <title>Pan-Genome Analyses of the Genus Cohnella and Proposal of the Novel Species Cohnella silvisoli sp. nov., Isolated from Forest Soil.</title>
        <authorList>
            <person name="Wang C."/>
            <person name="Mao L."/>
            <person name="Bao G."/>
            <person name="Zhu H."/>
        </authorList>
    </citation>
    <scope>NUCLEOTIDE SEQUENCE [LARGE SCALE GENOMIC DNA]</scope>
    <source>
        <strain evidence="4 5">NL03-T5-1</strain>
    </source>
</reference>
<gene>
    <name evidence="4" type="ORF">QJS35_26655</name>
</gene>
<keyword evidence="4" id="KW-0808">Transferase</keyword>
<dbReference type="InterPro" id="IPR015421">
    <property type="entry name" value="PyrdxlP-dep_Trfase_major"/>
</dbReference>
<dbReference type="Proteomes" id="UP001493487">
    <property type="component" value="Unassembled WGS sequence"/>
</dbReference>
<comment type="similarity">
    <text evidence="3">Belongs to the class-III pyridoxal-phosphate-dependent aminotransferase family.</text>
</comment>
<evidence type="ECO:0000313" key="5">
    <source>
        <dbReference type="Proteomes" id="UP001493487"/>
    </source>
</evidence>
<dbReference type="PANTHER" id="PTHR43713:SF3">
    <property type="entry name" value="GLUTAMATE-1-SEMIALDEHYDE 2,1-AMINOMUTASE 1, CHLOROPLASTIC-RELATED"/>
    <property type="match status" value="1"/>
</dbReference>
<dbReference type="InterPro" id="IPR015422">
    <property type="entry name" value="PyrdxlP-dep_Trfase_small"/>
</dbReference>
<organism evidence="4 5">
    <name type="scientific">Cohnella silvisoli</name>
    <dbReference type="NCBI Taxonomy" id="2873699"/>
    <lineage>
        <taxon>Bacteria</taxon>
        <taxon>Bacillati</taxon>
        <taxon>Bacillota</taxon>
        <taxon>Bacilli</taxon>
        <taxon>Bacillales</taxon>
        <taxon>Paenibacillaceae</taxon>
        <taxon>Cohnella</taxon>
    </lineage>
</organism>
<accession>A0ABV1L0Z3</accession>
<dbReference type="Pfam" id="PF00202">
    <property type="entry name" value="Aminotran_3"/>
    <property type="match status" value="1"/>
</dbReference>
<protein>
    <submittedName>
        <fullName evidence="4">Aminotransferase class III-fold pyridoxal phosphate-dependent enzyme</fullName>
    </submittedName>
</protein>
<dbReference type="InterPro" id="IPR005814">
    <property type="entry name" value="Aminotrans_3"/>
</dbReference>